<gene>
    <name evidence="1" type="ORF">EUX98_g7222</name>
</gene>
<dbReference type="Proteomes" id="UP000308730">
    <property type="component" value="Unassembled WGS sequence"/>
</dbReference>
<evidence type="ECO:0000313" key="1">
    <source>
        <dbReference type="EMBL" id="THH26970.1"/>
    </source>
</evidence>
<sequence>MANTTFSIFTSVGKMNEHLGAVILAGPDMSQQHYCSRAFFVTTLPSAKISYLLVKQMYEVWGWRAAELYRNFLDYENNGAAEMIYTSSAHVNLPRGERLSLLRLRPNGHHHNLRMHGGTELIHFPRAFSPSLGNYYVPISPVNSTFDAFYVHTDRTVYVFRVTIRKSHNRISATELDLLADAVPEYVPWLPGNAKWRYVFVVTEKRVPRFRKQKIVVQKEVQARWKKNIRQYVIGFEPPFNDED</sequence>
<protein>
    <submittedName>
        <fullName evidence="1">Uncharacterized protein</fullName>
    </submittedName>
</protein>
<name>A0A4S4MUG2_9APHY</name>
<accession>A0A4S4MUG2</accession>
<dbReference type="AlphaFoldDB" id="A0A4S4MUG2"/>
<proteinExistence type="predicted"/>
<organism evidence="1 2">
    <name type="scientific">Antrodiella citrinella</name>
    <dbReference type="NCBI Taxonomy" id="2447956"/>
    <lineage>
        <taxon>Eukaryota</taxon>
        <taxon>Fungi</taxon>
        <taxon>Dikarya</taxon>
        <taxon>Basidiomycota</taxon>
        <taxon>Agaricomycotina</taxon>
        <taxon>Agaricomycetes</taxon>
        <taxon>Polyporales</taxon>
        <taxon>Steccherinaceae</taxon>
        <taxon>Antrodiella</taxon>
    </lineage>
</organism>
<reference evidence="1 2" key="1">
    <citation type="submission" date="2019-02" db="EMBL/GenBank/DDBJ databases">
        <title>Genome sequencing of the rare red list fungi Antrodiella citrinella (Flaviporus citrinellus).</title>
        <authorList>
            <person name="Buettner E."/>
            <person name="Kellner H."/>
        </authorList>
    </citation>
    <scope>NUCLEOTIDE SEQUENCE [LARGE SCALE GENOMIC DNA]</scope>
    <source>
        <strain evidence="1 2">DSM 108506</strain>
    </source>
</reference>
<evidence type="ECO:0000313" key="2">
    <source>
        <dbReference type="Proteomes" id="UP000308730"/>
    </source>
</evidence>
<dbReference type="EMBL" id="SGPM01000292">
    <property type="protein sequence ID" value="THH26970.1"/>
    <property type="molecule type" value="Genomic_DNA"/>
</dbReference>
<comment type="caution">
    <text evidence="1">The sequence shown here is derived from an EMBL/GenBank/DDBJ whole genome shotgun (WGS) entry which is preliminary data.</text>
</comment>
<keyword evidence="2" id="KW-1185">Reference proteome</keyword>